<evidence type="ECO:0000313" key="3">
    <source>
        <dbReference type="Proteomes" id="UP000054526"/>
    </source>
</evidence>
<protein>
    <submittedName>
        <fullName evidence="2">Membrane protein</fullName>
    </submittedName>
</protein>
<comment type="caution">
    <text evidence="2">The sequence shown here is derived from an EMBL/GenBank/DDBJ whole genome shotgun (WGS) entry which is preliminary data.</text>
</comment>
<name>A0ABR5A9D7_9BACL</name>
<feature type="transmembrane region" description="Helical" evidence="1">
    <location>
        <begin position="27"/>
        <end position="49"/>
    </location>
</feature>
<keyword evidence="1" id="KW-1133">Transmembrane helix</keyword>
<evidence type="ECO:0000256" key="1">
    <source>
        <dbReference type="SAM" id="Phobius"/>
    </source>
</evidence>
<dbReference type="PANTHER" id="PTHR38441:SF1">
    <property type="entry name" value="MEMBRANE PROTEIN"/>
    <property type="match status" value="1"/>
</dbReference>
<dbReference type="Pfam" id="PF04341">
    <property type="entry name" value="DUF485"/>
    <property type="match status" value="1"/>
</dbReference>
<gene>
    <name evidence="2" type="ORF">SD71_02930</name>
</gene>
<evidence type="ECO:0000313" key="2">
    <source>
        <dbReference type="EMBL" id="KIL37580.1"/>
    </source>
</evidence>
<dbReference type="RefSeq" id="WP_041059206.1">
    <property type="nucleotide sequence ID" value="NZ_JXAL01000001.1"/>
</dbReference>
<keyword evidence="1" id="KW-0812">Transmembrane</keyword>
<dbReference type="EMBL" id="JXAL01000001">
    <property type="protein sequence ID" value="KIL37580.1"/>
    <property type="molecule type" value="Genomic_DNA"/>
</dbReference>
<dbReference type="PANTHER" id="PTHR38441">
    <property type="entry name" value="INTEGRAL MEMBRANE PROTEIN-RELATED"/>
    <property type="match status" value="1"/>
</dbReference>
<keyword evidence="3" id="KW-1185">Reference proteome</keyword>
<dbReference type="InterPro" id="IPR007436">
    <property type="entry name" value="DUF485"/>
</dbReference>
<proteinExistence type="predicted"/>
<sequence>MQKNPQTYSDIARSELFRKLMDRKKRFIVPLTLFFLAFYFTLPVLTAFSNALNQPAFGSVSWGWVFAFAQFIMTWVLCYLYTKKAKEFDLTCEQIKEQLTQTEKGRNIS</sequence>
<feature type="transmembrane region" description="Helical" evidence="1">
    <location>
        <begin position="61"/>
        <end position="81"/>
    </location>
</feature>
<reference evidence="2 3" key="1">
    <citation type="submission" date="2014-12" db="EMBL/GenBank/DDBJ databases">
        <title>Draft genome sequence of Cohnella kolymensis strain B-2846.</title>
        <authorList>
            <person name="Karlyshev A.V."/>
            <person name="Kudryashova E.B."/>
        </authorList>
    </citation>
    <scope>NUCLEOTIDE SEQUENCE [LARGE SCALE GENOMIC DNA]</scope>
    <source>
        <strain evidence="2 3">VKM B-2846</strain>
    </source>
</reference>
<accession>A0ABR5A9D7</accession>
<organism evidence="2 3">
    <name type="scientific">Cohnella kolymensis</name>
    <dbReference type="NCBI Taxonomy" id="1590652"/>
    <lineage>
        <taxon>Bacteria</taxon>
        <taxon>Bacillati</taxon>
        <taxon>Bacillota</taxon>
        <taxon>Bacilli</taxon>
        <taxon>Bacillales</taxon>
        <taxon>Paenibacillaceae</taxon>
        <taxon>Cohnella</taxon>
    </lineage>
</organism>
<keyword evidence="1" id="KW-0472">Membrane</keyword>
<dbReference type="Proteomes" id="UP000054526">
    <property type="component" value="Unassembled WGS sequence"/>
</dbReference>